<feature type="active site" description="Charge relay system" evidence="5">
    <location>
        <position position="54"/>
    </location>
</feature>
<sequence>MKRLAFLVCALLLGPISVATAEPVDVTAQAKAANAEFLLRATPPAAPAAICLVDTGVNANPDTGGVVAKFSLPGLDGTDQSPTLHGTQMAMLASAAPNGYGMVGLWPSARIVSVQANFPGQDAFVVTAYVRGIDVCTRAAETHGVRVIVVPIASESPLTEGEQQQLHEVVAAARAQGLSVVVAAGNLDGRPVGTPANAPGAFSVGASDAASGSLCASSATGALLLAPGCSIDGADPSTGQPITSQSGTSAAAVIVGTALAALRTWRPDLAPAIAEQLLNETGTATLAGRRLNLAAAFTAAGLSTVVQPPATPATVPPPVQPTPKPRLVKPRVTVKFRARVLTVRVRNRPAGTTVQVRVYVRNGKRLRRVATRSRQAATMRIRVRRWSRVVVKYTDPSAASTASPTTTVSHKR</sequence>
<dbReference type="InterPro" id="IPR050131">
    <property type="entry name" value="Peptidase_S8_subtilisin-like"/>
</dbReference>
<dbReference type="Proteomes" id="UP001147700">
    <property type="component" value="Unassembled WGS sequence"/>
</dbReference>
<evidence type="ECO:0000313" key="8">
    <source>
        <dbReference type="EMBL" id="MDA0136435.1"/>
    </source>
</evidence>
<feature type="active site" description="Charge relay system" evidence="5">
    <location>
        <position position="249"/>
    </location>
</feature>
<feature type="signal peptide" evidence="6">
    <location>
        <begin position="1"/>
        <end position="21"/>
    </location>
</feature>
<protein>
    <submittedName>
        <fullName evidence="8">S8/S53 family peptidase</fullName>
    </submittedName>
</protein>
<comment type="caution">
    <text evidence="8">The sequence shown here is derived from an EMBL/GenBank/DDBJ whole genome shotgun (WGS) entry which is preliminary data.</text>
</comment>
<gene>
    <name evidence="8" type="ORF">OJ962_02930</name>
</gene>
<feature type="domain" description="Peptidase S8/S53" evidence="7">
    <location>
        <begin position="49"/>
        <end position="283"/>
    </location>
</feature>
<dbReference type="CDD" id="cd00306">
    <property type="entry name" value="Peptidases_S8_S53"/>
    <property type="match status" value="1"/>
</dbReference>
<dbReference type="PANTHER" id="PTHR43806:SF11">
    <property type="entry name" value="CEREVISIN-RELATED"/>
    <property type="match status" value="1"/>
</dbReference>
<evidence type="ECO:0000256" key="5">
    <source>
        <dbReference type="PROSITE-ProRule" id="PRU01240"/>
    </source>
</evidence>
<organism evidence="8 9">
    <name type="scientific">Solirubrobacter deserti</name>
    <dbReference type="NCBI Taxonomy" id="2282478"/>
    <lineage>
        <taxon>Bacteria</taxon>
        <taxon>Bacillati</taxon>
        <taxon>Actinomycetota</taxon>
        <taxon>Thermoleophilia</taxon>
        <taxon>Solirubrobacterales</taxon>
        <taxon>Solirubrobacteraceae</taxon>
        <taxon>Solirubrobacter</taxon>
    </lineage>
</organism>
<evidence type="ECO:0000256" key="2">
    <source>
        <dbReference type="ARBA" id="ARBA00022670"/>
    </source>
</evidence>
<keyword evidence="4 5" id="KW-0720">Serine protease</keyword>
<evidence type="ECO:0000313" key="9">
    <source>
        <dbReference type="Proteomes" id="UP001147700"/>
    </source>
</evidence>
<dbReference type="SUPFAM" id="SSF52743">
    <property type="entry name" value="Subtilisin-like"/>
    <property type="match status" value="1"/>
</dbReference>
<keyword evidence="3 5" id="KW-0378">Hydrolase</keyword>
<dbReference type="InterPro" id="IPR000209">
    <property type="entry name" value="Peptidase_S8/S53_dom"/>
</dbReference>
<keyword evidence="2 5" id="KW-0645">Protease</keyword>
<dbReference type="EMBL" id="JAPCID010000003">
    <property type="protein sequence ID" value="MDA0136435.1"/>
    <property type="molecule type" value="Genomic_DNA"/>
</dbReference>
<evidence type="ECO:0000256" key="1">
    <source>
        <dbReference type="ARBA" id="ARBA00011073"/>
    </source>
</evidence>
<accession>A0ABT4RDM8</accession>
<dbReference type="Pfam" id="PF00082">
    <property type="entry name" value="Peptidase_S8"/>
    <property type="match status" value="1"/>
</dbReference>
<feature type="active site" description="Charge relay system" evidence="5">
    <location>
        <position position="85"/>
    </location>
</feature>
<evidence type="ECO:0000256" key="6">
    <source>
        <dbReference type="SAM" id="SignalP"/>
    </source>
</evidence>
<evidence type="ECO:0000259" key="7">
    <source>
        <dbReference type="Pfam" id="PF00082"/>
    </source>
</evidence>
<reference evidence="8" key="1">
    <citation type="submission" date="2022-10" db="EMBL/GenBank/DDBJ databases">
        <title>The WGS of Solirubrobacter sp. CPCC 204708.</title>
        <authorList>
            <person name="Jiang Z."/>
        </authorList>
    </citation>
    <scope>NUCLEOTIDE SEQUENCE</scope>
    <source>
        <strain evidence="8">CPCC 204708</strain>
    </source>
</reference>
<evidence type="ECO:0000256" key="4">
    <source>
        <dbReference type="ARBA" id="ARBA00022825"/>
    </source>
</evidence>
<feature type="chain" id="PRO_5047491215" evidence="6">
    <location>
        <begin position="22"/>
        <end position="412"/>
    </location>
</feature>
<dbReference type="PANTHER" id="PTHR43806">
    <property type="entry name" value="PEPTIDASE S8"/>
    <property type="match status" value="1"/>
</dbReference>
<keyword evidence="6" id="KW-0732">Signal</keyword>
<proteinExistence type="inferred from homology"/>
<comment type="similarity">
    <text evidence="1 5">Belongs to the peptidase S8 family.</text>
</comment>
<dbReference type="InterPro" id="IPR036852">
    <property type="entry name" value="Peptidase_S8/S53_dom_sf"/>
</dbReference>
<dbReference type="Gene3D" id="3.40.50.200">
    <property type="entry name" value="Peptidase S8/S53 domain"/>
    <property type="match status" value="1"/>
</dbReference>
<dbReference type="PROSITE" id="PS51892">
    <property type="entry name" value="SUBTILASE"/>
    <property type="match status" value="1"/>
</dbReference>
<name>A0ABT4RDM8_9ACTN</name>
<keyword evidence="9" id="KW-1185">Reference proteome</keyword>
<dbReference type="RefSeq" id="WP_202955415.1">
    <property type="nucleotide sequence ID" value="NZ_JAPCID010000003.1"/>
</dbReference>
<evidence type="ECO:0000256" key="3">
    <source>
        <dbReference type="ARBA" id="ARBA00022801"/>
    </source>
</evidence>